<sequence>MACCSEDPSINKEVQNDSEVEAILSRDCDEILPDLKEKPMSPILSTSIINRKHIMGSRSKRKKIIPEFFEDTFTLSQNECLINRIEKLEEIESYRQNIYKIMVTKDTNSDFCFKKPISPVPNKGKKNKVTPCENSLDIVESENNIEPPLEVSKNKQIDLVKCSGFQTATGKTIPVSETDIKKHSRLFEDIINPSQNCYTDRNKKYAFLSKSKSTICIKQDNFNAVKSVLSENDISLTQEIYESGISNTQMLCAVNDVLSSVDNNKNNEVSSDKCDADFKGFDKKDATESHEFFQRLISIFQSLKDFTNKQMHKNHNRKSIFSINDTLGQEEVFKKNELNYRKHVITDLPLPPKKRIRSCSRFECIANEDMNGAQIVQNKEIDALLTKKSDFGGFSSASGKSIKISENSMNKARNLKKNIQQAGNEAKLDDIKIADSKLLKNNSVEGFSCAVENIMKVQNTPLKRVKNIFDDFDLKFPDTNQPLLNFDVSTTCGFQTAGGSKLRISEIAIRKAERDFNNISNNIGTRSERNRGSNTYKKHKRRLGVSFCKQIQIPDSKLNRAKLLFEEDFYGNSSVRPRSSTTYTSTPVRQNSCSTPIRNDLLQSSKSFSDFMDVGTITPIKINVIEAKKGDFSLTPDSKITLSSPTKGNAFDWINDLEVERRKLEDRLKIVVERQKALENRSEEKLGDYKRPRKGILYQSKITNTRISLNFLVKNQKRGEADTKYDLFHINPQNAENVHFKEHHSSTVTTRDGAIVIPNSKDIIGLSEIENAFNLMPGVESRLIPNGWLRNHYKWIIWKLASYERMFPIQLGGCLCVENVVQQLKYRYDREIDRAERSALRKIYEKDDAPQKRMILCVSDIKKVNWRNKKAEEMRAQEWDNERYKKLEQIQENVSKNLDYFQDKQNINLGKEYKNISEITCSKTLYEVKKNSKDPDCIQNNLSIKKQEEMAAKVNEDVQRLSSPREILLLVNIYEGPSTCLLLDNLKRGQATTVCNLTYLGLKDDVVQALANHFTIFSSYSQHRHLQEGLDSLKKRIAEEYGEIL</sequence>
<dbReference type="GO" id="GO:0006355">
    <property type="term" value="P:regulation of DNA-templated transcription"/>
    <property type="evidence" value="ECO:0007669"/>
    <property type="project" value="TreeGrafter"/>
</dbReference>
<reference evidence="9" key="1">
    <citation type="journal article" date="2023" name="Insect Mol. Biol.">
        <title>Genome sequencing provides insights into the evolution of gene families encoding plant cell wall-degrading enzymes in longhorned beetles.</title>
        <authorList>
            <person name="Shin N.R."/>
            <person name="Okamura Y."/>
            <person name="Kirsch R."/>
            <person name="Pauchet Y."/>
        </authorList>
    </citation>
    <scope>NUCLEOTIDE SEQUENCE</scope>
    <source>
        <strain evidence="9">RBIC_L_NR</strain>
    </source>
</reference>
<name>A0AAV8WTR4_9CUCU</name>
<proteinExistence type="predicted"/>
<gene>
    <name evidence="9" type="ORF">NQ314_017616</name>
</gene>
<dbReference type="PANTHER" id="PTHR11289">
    <property type="entry name" value="BREAST CANCER TYPE 2 SUSCEPTIBILITY PROTEIN BRCA2"/>
    <property type="match status" value="1"/>
</dbReference>
<protein>
    <submittedName>
        <fullName evidence="9">Uncharacterized protein</fullName>
    </submittedName>
</protein>
<keyword evidence="10" id="KW-1185">Reference proteome</keyword>
<evidence type="ECO:0000256" key="1">
    <source>
        <dbReference type="ARBA" id="ARBA00022737"/>
    </source>
</evidence>
<dbReference type="InterPro" id="IPR012340">
    <property type="entry name" value="NA-bd_OB-fold"/>
</dbReference>
<evidence type="ECO:0000256" key="3">
    <source>
        <dbReference type="ARBA" id="ARBA00023125"/>
    </source>
</evidence>
<dbReference type="InterPro" id="IPR015525">
    <property type="entry name" value="BRCA2"/>
</dbReference>
<dbReference type="Proteomes" id="UP001162156">
    <property type="component" value="Unassembled WGS sequence"/>
</dbReference>
<accession>A0AAV8WTR4</accession>
<feature type="coiled-coil region" evidence="6">
    <location>
        <begin position="654"/>
        <end position="681"/>
    </location>
</feature>
<evidence type="ECO:0000256" key="2">
    <source>
        <dbReference type="ARBA" id="ARBA00022763"/>
    </source>
</evidence>
<keyword evidence="3" id="KW-0238">DNA-binding</keyword>
<evidence type="ECO:0000313" key="10">
    <source>
        <dbReference type="Proteomes" id="UP001162156"/>
    </source>
</evidence>
<dbReference type="SUPFAM" id="SSF50249">
    <property type="entry name" value="Nucleic acid-binding proteins"/>
    <property type="match status" value="1"/>
</dbReference>
<evidence type="ECO:0000256" key="5">
    <source>
        <dbReference type="ARBA" id="ARBA00023204"/>
    </source>
</evidence>
<keyword evidence="5" id="KW-0234">DNA repair</keyword>
<dbReference type="InterPro" id="IPR036315">
    <property type="entry name" value="BRCA2_hlx_sf"/>
</dbReference>
<dbReference type="Pfam" id="PF09169">
    <property type="entry name" value="BRCA-2_helical"/>
    <property type="match status" value="1"/>
</dbReference>
<dbReference type="GO" id="GO:0005634">
    <property type="term" value="C:nucleus"/>
    <property type="evidence" value="ECO:0007669"/>
    <property type="project" value="TreeGrafter"/>
</dbReference>
<dbReference type="InterPro" id="IPR002093">
    <property type="entry name" value="BRCA2_repeat"/>
</dbReference>
<keyword evidence="4" id="KW-0233">DNA recombination</keyword>
<dbReference type="Pfam" id="PF09103">
    <property type="entry name" value="BRCA-2_OB1"/>
    <property type="match status" value="1"/>
</dbReference>
<dbReference type="InterPro" id="IPR015252">
    <property type="entry name" value="BRCA2_hlx"/>
</dbReference>
<dbReference type="GO" id="GO:0000724">
    <property type="term" value="P:double-strand break repair via homologous recombination"/>
    <property type="evidence" value="ECO:0007669"/>
    <property type="project" value="InterPro"/>
</dbReference>
<organism evidence="9 10">
    <name type="scientific">Rhamnusium bicolor</name>
    <dbReference type="NCBI Taxonomy" id="1586634"/>
    <lineage>
        <taxon>Eukaryota</taxon>
        <taxon>Metazoa</taxon>
        <taxon>Ecdysozoa</taxon>
        <taxon>Arthropoda</taxon>
        <taxon>Hexapoda</taxon>
        <taxon>Insecta</taxon>
        <taxon>Pterygota</taxon>
        <taxon>Neoptera</taxon>
        <taxon>Endopterygota</taxon>
        <taxon>Coleoptera</taxon>
        <taxon>Polyphaga</taxon>
        <taxon>Cucujiformia</taxon>
        <taxon>Chrysomeloidea</taxon>
        <taxon>Cerambycidae</taxon>
        <taxon>Lepturinae</taxon>
        <taxon>Rhagiini</taxon>
        <taxon>Rhamnusium</taxon>
    </lineage>
</organism>
<feature type="domain" description="Breast cancer type 2 susceptibility protein helical" evidence="8">
    <location>
        <begin position="679"/>
        <end position="834"/>
    </location>
</feature>
<dbReference type="Pfam" id="PF00634">
    <property type="entry name" value="BRCA2"/>
    <property type="match status" value="1"/>
</dbReference>
<dbReference type="GO" id="GO:0003677">
    <property type="term" value="F:DNA binding"/>
    <property type="evidence" value="ECO:0007669"/>
    <property type="project" value="UniProtKB-KW"/>
</dbReference>
<dbReference type="PANTHER" id="PTHR11289:SF0">
    <property type="entry name" value="BREAST CANCER TYPE 2 SUSCEPTIBILITY PROTEIN"/>
    <property type="match status" value="1"/>
</dbReference>
<evidence type="ECO:0000256" key="6">
    <source>
        <dbReference type="SAM" id="Coils"/>
    </source>
</evidence>
<evidence type="ECO:0000313" key="9">
    <source>
        <dbReference type="EMBL" id="KAJ8929670.1"/>
    </source>
</evidence>
<dbReference type="PROSITE" id="PS50138">
    <property type="entry name" value="BRCA2_REPEAT"/>
    <property type="match status" value="4"/>
</dbReference>
<evidence type="ECO:0000256" key="4">
    <source>
        <dbReference type="ARBA" id="ARBA00023172"/>
    </source>
</evidence>
<dbReference type="AlphaFoldDB" id="A0AAV8WTR4"/>
<keyword evidence="6" id="KW-0175">Coiled coil</keyword>
<dbReference type="Gene3D" id="2.40.50.140">
    <property type="entry name" value="Nucleic acid-binding proteins"/>
    <property type="match status" value="2"/>
</dbReference>
<dbReference type="SUPFAM" id="SSF81872">
    <property type="entry name" value="BRCA2 helical domain"/>
    <property type="match status" value="1"/>
</dbReference>
<dbReference type="EMBL" id="JANEYF010004922">
    <property type="protein sequence ID" value="KAJ8929670.1"/>
    <property type="molecule type" value="Genomic_DNA"/>
</dbReference>
<keyword evidence="2" id="KW-0227">DNA damage</keyword>
<evidence type="ECO:0000259" key="7">
    <source>
        <dbReference type="Pfam" id="PF09103"/>
    </source>
</evidence>
<comment type="caution">
    <text evidence="9">The sequence shown here is derived from an EMBL/GenBank/DDBJ whole genome shotgun (WGS) entry which is preliminary data.</text>
</comment>
<keyword evidence="1" id="KW-0677">Repeat</keyword>
<dbReference type="InterPro" id="IPR015187">
    <property type="entry name" value="BRCA2_OB_1"/>
</dbReference>
<evidence type="ECO:0000259" key="8">
    <source>
        <dbReference type="Pfam" id="PF09169"/>
    </source>
</evidence>
<feature type="domain" description="BRCA2 OB1" evidence="7">
    <location>
        <begin position="838"/>
        <end position="877"/>
    </location>
</feature>